<evidence type="ECO:0000259" key="1">
    <source>
        <dbReference type="SMART" id="SM00587"/>
    </source>
</evidence>
<dbReference type="EMBL" id="LUUK01000036">
    <property type="protein sequence ID" value="OAI25690.1"/>
    <property type="molecule type" value="Genomic_DNA"/>
</dbReference>
<accession>A0A177P8R0</accession>
<comment type="caution">
    <text evidence="2">The sequence shown here is derived from an EMBL/GenBank/DDBJ whole genome shotgun (WGS) entry which is preliminary data.</text>
</comment>
<feature type="domain" description="CHK kinase-like" evidence="1">
    <location>
        <begin position="120"/>
        <end position="299"/>
    </location>
</feature>
<dbReference type="PANTHER" id="PTHR11012">
    <property type="entry name" value="PROTEIN KINASE-LIKE DOMAIN-CONTAINING"/>
    <property type="match status" value="1"/>
</dbReference>
<organism evidence="2 3">
    <name type="scientific">Methylomonas koyamae</name>
    <dbReference type="NCBI Taxonomy" id="702114"/>
    <lineage>
        <taxon>Bacteria</taxon>
        <taxon>Pseudomonadati</taxon>
        <taxon>Pseudomonadota</taxon>
        <taxon>Gammaproteobacteria</taxon>
        <taxon>Methylococcales</taxon>
        <taxon>Methylococcaceae</taxon>
        <taxon>Methylomonas</taxon>
    </lineage>
</organism>
<evidence type="ECO:0000313" key="2">
    <source>
        <dbReference type="EMBL" id="OAI25690.1"/>
    </source>
</evidence>
<dbReference type="InterPro" id="IPR004119">
    <property type="entry name" value="EcKL"/>
</dbReference>
<dbReference type="STRING" id="702114.A1355_19460"/>
<proteinExistence type="predicted"/>
<dbReference type="PANTHER" id="PTHR11012:SF30">
    <property type="entry name" value="PROTEIN KINASE-LIKE DOMAIN-CONTAINING"/>
    <property type="match status" value="1"/>
</dbReference>
<dbReference type="InterPro" id="IPR011009">
    <property type="entry name" value="Kinase-like_dom_sf"/>
</dbReference>
<dbReference type="GO" id="GO:0016740">
    <property type="term" value="F:transferase activity"/>
    <property type="evidence" value="ECO:0007669"/>
    <property type="project" value="UniProtKB-KW"/>
</dbReference>
<name>A0A177P8R0_9GAMM</name>
<dbReference type="SUPFAM" id="SSF56112">
    <property type="entry name" value="Protein kinase-like (PK-like)"/>
    <property type="match status" value="1"/>
</dbReference>
<dbReference type="OrthoDB" id="3806873at2"/>
<dbReference type="Pfam" id="PF02958">
    <property type="entry name" value="EcKL"/>
    <property type="match status" value="1"/>
</dbReference>
<dbReference type="Proteomes" id="UP000077628">
    <property type="component" value="Unassembled WGS sequence"/>
</dbReference>
<keyword evidence="3" id="KW-1185">Reference proteome</keyword>
<dbReference type="SMART" id="SM00587">
    <property type="entry name" value="CHK"/>
    <property type="match status" value="1"/>
</dbReference>
<dbReference type="Gene3D" id="3.90.1200.10">
    <property type="match status" value="1"/>
</dbReference>
<protein>
    <submittedName>
        <fullName evidence="2">Aminoglycoside phosphotransferase</fullName>
    </submittedName>
</protein>
<dbReference type="InterPro" id="IPR015897">
    <property type="entry name" value="CHK_kinase-like"/>
</dbReference>
<evidence type="ECO:0000313" key="3">
    <source>
        <dbReference type="Proteomes" id="UP000077628"/>
    </source>
</evidence>
<gene>
    <name evidence="2" type="ORF">A1355_19460</name>
</gene>
<keyword evidence="2" id="KW-0808">Transferase</keyword>
<dbReference type="AlphaFoldDB" id="A0A177P8R0"/>
<reference evidence="3" key="1">
    <citation type="submission" date="2016-03" db="EMBL/GenBank/DDBJ databases">
        <authorList>
            <person name="Heylen K."/>
            <person name="De Vos P."/>
            <person name="Vekeman B."/>
        </authorList>
    </citation>
    <scope>NUCLEOTIDE SEQUENCE [LARGE SCALE GENOMIC DNA]</scope>
    <source>
        <strain evidence="3">R-45383</strain>
    </source>
</reference>
<sequence>MVSTRPDIVLAKPEHLSRQWAQRIVDQHVSAARVADVCVDSVNVGTSTRWRITVQHDAQAEVPSRWFIKTPSLAWRSRLITALPRLLHKEVSFYKALAPSLPVRLPKILAAQTRWGGSTLVMADLAEFGHRAGQSGEALTAEQAVQVVDNLARFHGRFWGNAHLLREHRWLNGFSQQIEHQMGTVLAVPLMKRGLRRAGGLVPTRLHGTALNYARNRRRITQSLSSGTKTLIHHDCHPGNLFWTSSGPGFLDWQLVRAGEGIGDLAYFMATALTPEVRRAHERSLLQRYLGALSEQGIDQLDESGLLRRYRAHLLYPFEAMVVTLAIGGLMDAEPNLEMIRRASAAVDDHDSYAALDLR</sequence>